<dbReference type="EMBL" id="CAJFCV020000003">
    <property type="protein sequence ID" value="CAG9104691.1"/>
    <property type="molecule type" value="Genomic_DNA"/>
</dbReference>
<organism evidence="5 7">
    <name type="scientific">Bursaphelenchus xylophilus</name>
    <name type="common">Pinewood nematode worm</name>
    <name type="synonym">Aphelenchoides xylophilus</name>
    <dbReference type="NCBI Taxonomy" id="6326"/>
    <lineage>
        <taxon>Eukaryota</taxon>
        <taxon>Metazoa</taxon>
        <taxon>Ecdysozoa</taxon>
        <taxon>Nematoda</taxon>
        <taxon>Chromadorea</taxon>
        <taxon>Rhabditida</taxon>
        <taxon>Tylenchina</taxon>
        <taxon>Tylenchomorpha</taxon>
        <taxon>Aphelenchoidea</taxon>
        <taxon>Aphelenchoididae</taxon>
        <taxon>Bursaphelenchus</taxon>
    </lineage>
</organism>
<proteinExistence type="predicted"/>
<dbReference type="AlphaFoldDB" id="A0A1I7RQJ5"/>
<dbReference type="GO" id="GO:0006749">
    <property type="term" value="P:glutathione metabolic process"/>
    <property type="evidence" value="ECO:0007669"/>
    <property type="project" value="TreeGrafter"/>
</dbReference>
<accession>A0A1I7RQJ5</accession>
<dbReference type="WBParaSite" id="BXY_0298900.1">
    <property type="protein sequence ID" value="BXY_0298900.1"/>
    <property type="gene ID" value="BXY_0298900"/>
</dbReference>
<dbReference type="InterPro" id="IPR050213">
    <property type="entry name" value="GST_superfamily"/>
</dbReference>
<dbReference type="Gene3D" id="3.40.30.10">
    <property type="entry name" value="Glutaredoxin"/>
    <property type="match status" value="1"/>
</dbReference>
<feature type="chain" id="PRO_5036308637" evidence="1">
    <location>
        <begin position="18"/>
        <end position="228"/>
    </location>
</feature>
<dbReference type="PROSITE" id="PS50405">
    <property type="entry name" value="GST_CTER"/>
    <property type="match status" value="1"/>
</dbReference>
<protein>
    <submittedName>
        <fullName evidence="4">(pine wood nematode) hypothetical protein</fullName>
    </submittedName>
</protein>
<reference evidence="4" key="2">
    <citation type="submission" date="2020-09" db="EMBL/GenBank/DDBJ databases">
        <authorList>
            <person name="Kikuchi T."/>
        </authorList>
    </citation>
    <scope>NUCLEOTIDE SEQUENCE</scope>
    <source>
        <strain evidence="4">Ka4C1</strain>
    </source>
</reference>
<evidence type="ECO:0000313" key="6">
    <source>
        <dbReference type="Proteomes" id="UP000659654"/>
    </source>
</evidence>
<sequence length="228" mass="26251">MKFFALALLFGVLSVAAVTDVELIYFGLKGRAEAIRLILHYGGIPFRDTRVTAEEWTRIKYDKSRFPYAVIPVLQVNRTIIAETSVITRFVARITNLDHSYDPLDQARIDEVYEVASDFFNEVIHYISGTVEGTKVVTQADYNTLFLPHVQKYLPLVEKFIRENANGLFSRRGLSYTDFFWASVVDWINDIHPEIVQQHPISAAHRIRILSLPQLQPYLRTQGHRVVL</sequence>
<evidence type="ECO:0000313" key="5">
    <source>
        <dbReference type="Proteomes" id="UP000095284"/>
    </source>
</evidence>
<dbReference type="OrthoDB" id="414243at2759"/>
<dbReference type="SFLD" id="SFLDS00019">
    <property type="entry name" value="Glutathione_Transferase_(cytos"/>
    <property type="match status" value="1"/>
</dbReference>
<reference evidence="7" key="1">
    <citation type="submission" date="2016-11" db="UniProtKB">
        <authorList>
            <consortium name="WormBaseParasite"/>
        </authorList>
    </citation>
    <scope>IDENTIFICATION</scope>
</reference>
<feature type="signal peptide" evidence="1">
    <location>
        <begin position="1"/>
        <end position="17"/>
    </location>
</feature>
<evidence type="ECO:0000313" key="4">
    <source>
        <dbReference type="EMBL" id="CAD5219425.1"/>
    </source>
</evidence>
<feature type="domain" description="GST N-terminal" evidence="2">
    <location>
        <begin position="19"/>
        <end position="99"/>
    </location>
</feature>
<dbReference type="EMBL" id="CAJFDI010000003">
    <property type="protein sequence ID" value="CAD5219425.1"/>
    <property type="molecule type" value="Genomic_DNA"/>
</dbReference>
<dbReference type="Pfam" id="PF13409">
    <property type="entry name" value="GST_N_2"/>
    <property type="match status" value="1"/>
</dbReference>
<dbReference type="InterPro" id="IPR040079">
    <property type="entry name" value="Glutathione_S-Trfase"/>
</dbReference>
<dbReference type="CDD" id="cd03039">
    <property type="entry name" value="GST_N_Sigma_like"/>
    <property type="match status" value="1"/>
</dbReference>
<evidence type="ECO:0000256" key="1">
    <source>
        <dbReference type="SAM" id="SignalP"/>
    </source>
</evidence>
<dbReference type="Proteomes" id="UP000659654">
    <property type="component" value="Unassembled WGS sequence"/>
</dbReference>
<dbReference type="SMR" id="A0A1I7RQJ5"/>
<dbReference type="InterPro" id="IPR036282">
    <property type="entry name" value="Glutathione-S-Trfase_C_sf"/>
</dbReference>
<evidence type="ECO:0000313" key="7">
    <source>
        <dbReference type="WBParaSite" id="BXY_0298900.1"/>
    </source>
</evidence>
<dbReference type="SUPFAM" id="SSF52833">
    <property type="entry name" value="Thioredoxin-like"/>
    <property type="match status" value="1"/>
</dbReference>
<dbReference type="GO" id="GO:0004364">
    <property type="term" value="F:glutathione transferase activity"/>
    <property type="evidence" value="ECO:0007669"/>
    <property type="project" value="TreeGrafter"/>
</dbReference>
<keyword evidence="6" id="KW-1185">Reference proteome</keyword>
<dbReference type="SUPFAM" id="SSF47616">
    <property type="entry name" value="GST C-terminal domain-like"/>
    <property type="match status" value="1"/>
</dbReference>
<dbReference type="PANTHER" id="PTHR11571">
    <property type="entry name" value="GLUTATHIONE S-TRANSFERASE"/>
    <property type="match status" value="1"/>
</dbReference>
<dbReference type="InterPro" id="IPR036249">
    <property type="entry name" value="Thioredoxin-like_sf"/>
</dbReference>
<evidence type="ECO:0000259" key="2">
    <source>
        <dbReference type="PROSITE" id="PS50404"/>
    </source>
</evidence>
<dbReference type="InterPro" id="IPR004046">
    <property type="entry name" value="GST_C"/>
</dbReference>
<dbReference type="Pfam" id="PF14497">
    <property type="entry name" value="GST_C_3"/>
    <property type="match status" value="1"/>
</dbReference>
<gene>
    <name evidence="4" type="ORF">BXYJ_LOCUS5672</name>
</gene>
<dbReference type="Gene3D" id="1.20.1050.10">
    <property type="match status" value="1"/>
</dbReference>
<dbReference type="Proteomes" id="UP000095284">
    <property type="component" value="Unplaced"/>
</dbReference>
<name>A0A1I7RQJ5_BURXY</name>
<feature type="domain" description="GST C-terminal" evidence="3">
    <location>
        <begin position="102"/>
        <end position="228"/>
    </location>
</feature>
<keyword evidence="1" id="KW-0732">Signal</keyword>
<dbReference type="PROSITE" id="PS50404">
    <property type="entry name" value="GST_NTER"/>
    <property type="match status" value="1"/>
</dbReference>
<dbReference type="eggNOG" id="KOG1695">
    <property type="taxonomic scope" value="Eukaryota"/>
</dbReference>
<dbReference type="InterPro" id="IPR010987">
    <property type="entry name" value="Glutathione-S-Trfase_C-like"/>
</dbReference>
<dbReference type="InterPro" id="IPR004045">
    <property type="entry name" value="Glutathione_S-Trfase_N"/>
</dbReference>
<evidence type="ECO:0000259" key="3">
    <source>
        <dbReference type="PROSITE" id="PS50405"/>
    </source>
</evidence>
<dbReference type="Proteomes" id="UP000582659">
    <property type="component" value="Unassembled WGS sequence"/>
</dbReference>